<keyword evidence="4" id="KW-1185">Reference proteome</keyword>
<name>A0A067DYN8_CITSI</name>
<feature type="coiled-coil region" evidence="1">
    <location>
        <begin position="183"/>
        <end position="248"/>
    </location>
</feature>
<dbReference type="EMBL" id="KK785361">
    <property type="protein sequence ID" value="KDO43706.1"/>
    <property type="molecule type" value="Genomic_DNA"/>
</dbReference>
<dbReference type="Pfam" id="PF02845">
    <property type="entry name" value="CUE"/>
    <property type="match status" value="1"/>
</dbReference>
<evidence type="ECO:0000313" key="4">
    <source>
        <dbReference type="Proteomes" id="UP000027120"/>
    </source>
</evidence>
<dbReference type="CDD" id="cd14279">
    <property type="entry name" value="CUE"/>
    <property type="match status" value="1"/>
</dbReference>
<proteinExistence type="predicted"/>
<dbReference type="PANTHER" id="PTHR31245:SF16">
    <property type="entry name" value="UDP-GLUCOSE 6-DEHYDROGENASE"/>
    <property type="match status" value="1"/>
</dbReference>
<evidence type="ECO:0000259" key="2">
    <source>
        <dbReference type="PROSITE" id="PS51140"/>
    </source>
</evidence>
<gene>
    <name evidence="3" type="ORF">CISIN_1g023249mg</name>
</gene>
<feature type="domain" description="CUE" evidence="2">
    <location>
        <begin position="39"/>
        <end position="82"/>
    </location>
</feature>
<sequence>MSAGVCGKRVGFEEICGSSSPTSAKRSRCSTFGSLVRSGSDDPVSFLLQMFPDVDPEVVKSVLGEHDNKIEDAIDRLRVLSFSNISERIKSQGLEPTIIGNFSAVPGESATSCSQMSEEEVRSAHTNFCGENITDGSKWVDLFVHEMMSAADLDDARGRAARILEVFERSIITNSKASKELEHASLKEHLQSLLNDNQILKKAVSIQHERHLEQEQKEKEVELLKLVISQYQDQARNLEMKIRILNGISEMGSQILVKIAHQNSLTMMIIIVIVSDNRHSPMVVL</sequence>
<keyword evidence="1" id="KW-0175">Coiled coil</keyword>
<evidence type="ECO:0000256" key="1">
    <source>
        <dbReference type="SAM" id="Coils"/>
    </source>
</evidence>
<dbReference type="SUPFAM" id="SSF46934">
    <property type="entry name" value="UBA-like"/>
    <property type="match status" value="1"/>
</dbReference>
<dbReference type="PANTHER" id="PTHR31245">
    <property type="entry name" value="UBIQUITIN SYSTEM COMPONENT CUE PROTEIN"/>
    <property type="match status" value="1"/>
</dbReference>
<accession>A0A067DYN8</accession>
<dbReference type="Gene3D" id="1.10.8.10">
    <property type="entry name" value="DNA helicase RuvA subunit, C-terminal domain"/>
    <property type="match status" value="1"/>
</dbReference>
<dbReference type="SMART" id="SM00546">
    <property type="entry name" value="CUE"/>
    <property type="match status" value="1"/>
</dbReference>
<protein>
    <recommendedName>
        <fullName evidence="2">CUE domain-containing protein</fullName>
    </recommendedName>
</protein>
<dbReference type="Proteomes" id="UP000027120">
    <property type="component" value="Unassembled WGS sequence"/>
</dbReference>
<dbReference type="SMR" id="A0A067DYN8"/>
<dbReference type="InterPro" id="IPR003892">
    <property type="entry name" value="CUE"/>
</dbReference>
<organism evidence="3 4">
    <name type="scientific">Citrus sinensis</name>
    <name type="common">Sweet orange</name>
    <name type="synonym">Citrus aurantium var. sinensis</name>
    <dbReference type="NCBI Taxonomy" id="2711"/>
    <lineage>
        <taxon>Eukaryota</taxon>
        <taxon>Viridiplantae</taxon>
        <taxon>Streptophyta</taxon>
        <taxon>Embryophyta</taxon>
        <taxon>Tracheophyta</taxon>
        <taxon>Spermatophyta</taxon>
        <taxon>Magnoliopsida</taxon>
        <taxon>eudicotyledons</taxon>
        <taxon>Gunneridae</taxon>
        <taxon>Pentapetalae</taxon>
        <taxon>rosids</taxon>
        <taxon>malvids</taxon>
        <taxon>Sapindales</taxon>
        <taxon>Rutaceae</taxon>
        <taxon>Aurantioideae</taxon>
        <taxon>Citrus</taxon>
    </lineage>
</organism>
<evidence type="ECO:0000313" key="3">
    <source>
        <dbReference type="EMBL" id="KDO43706.1"/>
    </source>
</evidence>
<reference evidence="3 4" key="1">
    <citation type="submission" date="2014-04" db="EMBL/GenBank/DDBJ databases">
        <authorList>
            <consortium name="International Citrus Genome Consortium"/>
            <person name="Gmitter F."/>
            <person name="Chen C."/>
            <person name="Farmerie W."/>
            <person name="Harkins T."/>
            <person name="Desany B."/>
            <person name="Mohiuddin M."/>
            <person name="Kodira C."/>
            <person name="Borodovsky M."/>
            <person name="Lomsadze A."/>
            <person name="Burns P."/>
            <person name="Jenkins J."/>
            <person name="Prochnik S."/>
            <person name="Shu S."/>
            <person name="Chapman J."/>
            <person name="Pitluck S."/>
            <person name="Schmutz J."/>
            <person name="Rokhsar D."/>
        </authorList>
    </citation>
    <scope>NUCLEOTIDE SEQUENCE</scope>
</reference>
<dbReference type="InterPro" id="IPR009060">
    <property type="entry name" value="UBA-like_sf"/>
</dbReference>
<dbReference type="STRING" id="2711.A0A067DYN8"/>
<dbReference type="GO" id="GO:0043130">
    <property type="term" value="F:ubiquitin binding"/>
    <property type="evidence" value="ECO:0007669"/>
    <property type="project" value="InterPro"/>
</dbReference>
<dbReference type="AlphaFoldDB" id="A0A067DYN8"/>
<dbReference type="PROSITE" id="PS51140">
    <property type="entry name" value="CUE"/>
    <property type="match status" value="1"/>
</dbReference>